<dbReference type="Proteomes" id="UP000279307">
    <property type="component" value="Chromosome 5"/>
</dbReference>
<evidence type="ECO:0000256" key="1">
    <source>
        <dbReference type="SAM" id="MobiDB-lite"/>
    </source>
</evidence>
<accession>A0A3L8DSH0</accession>
<feature type="region of interest" description="Disordered" evidence="1">
    <location>
        <begin position="1"/>
        <end position="43"/>
    </location>
</feature>
<feature type="region of interest" description="Disordered" evidence="1">
    <location>
        <begin position="142"/>
        <end position="170"/>
    </location>
</feature>
<sequence>MADGRGGVHSVADPTTDPVHLRRMGRQDERHERARREVESSSGGVVTVLGSPRVTGTSLGWLVLRKTWRSVCWLPCNASWDWSGSVGEGRSIHWEAFDTERRRPVCSPRGTTGPGLTAATGTTLIVTLTLIMPLNEIQKPIAGRVGGGGGGGSGPPIRPEDPAVPSRQRSLKDRLREGITGGFAWHLRYSRTSTSMELRSGYVSEILASWKIPFRLFVHVEPKAPQTQLQEMYSQPRKLAEVA</sequence>
<proteinExistence type="predicted"/>
<dbReference type="EMBL" id="QOIP01000005">
    <property type="protein sequence ID" value="RLU22708.1"/>
    <property type="molecule type" value="Genomic_DNA"/>
</dbReference>
<dbReference type="AlphaFoldDB" id="A0A3L8DSH0"/>
<evidence type="ECO:0000313" key="2">
    <source>
        <dbReference type="EMBL" id="RLU22708.1"/>
    </source>
</evidence>
<feature type="compositionally biased region" description="Gly residues" evidence="1">
    <location>
        <begin position="144"/>
        <end position="154"/>
    </location>
</feature>
<evidence type="ECO:0000313" key="3">
    <source>
        <dbReference type="Proteomes" id="UP000279307"/>
    </source>
</evidence>
<protein>
    <submittedName>
        <fullName evidence="2">Uncharacterized protein</fullName>
    </submittedName>
</protein>
<gene>
    <name evidence="2" type="ORF">DMN91_004986</name>
</gene>
<reference evidence="2 3" key="1">
    <citation type="journal article" date="2018" name="Genome Res.">
        <title>The genomic architecture and molecular evolution of ant odorant receptors.</title>
        <authorList>
            <person name="McKenzie S.K."/>
            <person name="Kronauer D.J.C."/>
        </authorList>
    </citation>
    <scope>NUCLEOTIDE SEQUENCE [LARGE SCALE GENOMIC DNA]</scope>
    <source>
        <strain evidence="2">Clonal line C1</strain>
    </source>
</reference>
<feature type="compositionally biased region" description="Basic and acidic residues" evidence="1">
    <location>
        <begin position="25"/>
        <end position="39"/>
    </location>
</feature>
<comment type="caution">
    <text evidence="2">The sequence shown here is derived from an EMBL/GenBank/DDBJ whole genome shotgun (WGS) entry which is preliminary data.</text>
</comment>
<name>A0A3L8DSH0_OOCBI</name>
<organism evidence="2 3">
    <name type="scientific">Ooceraea biroi</name>
    <name type="common">Clonal raider ant</name>
    <name type="synonym">Cerapachys biroi</name>
    <dbReference type="NCBI Taxonomy" id="2015173"/>
    <lineage>
        <taxon>Eukaryota</taxon>
        <taxon>Metazoa</taxon>
        <taxon>Ecdysozoa</taxon>
        <taxon>Arthropoda</taxon>
        <taxon>Hexapoda</taxon>
        <taxon>Insecta</taxon>
        <taxon>Pterygota</taxon>
        <taxon>Neoptera</taxon>
        <taxon>Endopterygota</taxon>
        <taxon>Hymenoptera</taxon>
        <taxon>Apocrita</taxon>
        <taxon>Aculeata</taxon>
        <taxon>Formicoidea</taxon>
        <taxon>Formicidae</taxon>
        <taxon>Dorylinae</taxon>
        <taxon>Ooceraea</taxon>
    </lineage>
</organism>